<accession>A0A382JTG9</accession>
<gene>
    <name evidence="1" type="ORF">METZ01_LOCUS267903</name>
</gene>
<proteinExistence type="predicted"/>
<name>A0A382JTG9_9ZZZZ</name>
<organism evidence="1">
    <name type="scientific">marine metagenome</name>
    <dbReference type="NCBI Taxonomy" id="408172"/>
    <lineage>
        <taxon>unclassified sequences</taxon>
        <taxon>metagenomes</taxon>
        <taxon>ecological metagenomes</taxon>
    </lineage>
</organism>
<dbReference type="AlphaFoldDB" id="A0A382JTG9"/>
<evidence type="ECO:0000313" key="1">
    <source>
        <dbReference type="EMBL" id="SVC15049.1"/>
    </source>
</evidence>
<reference evidence="1" key="1">
    <citation type="submission" date="2018-05" db="EMBL/GenBank/DDBJ databases">
        <authorList>
            <person name="Lanie J.A."/>
            <person name="Ng W.-L."/>
            <person name="Kazmierczak K.M."/>
            <person name="Andrzejewski T.M."/>
            <person name="Davidsen T.M."/>
            <person name="Wayne K.J."/>
            <person name="Tettelin H."/>
            <person name="Glass J.I."/>
            <person name="Rusch D."/>
            <person name="Podicherti R."/>
            <person name="Tsui H.-C.T."/>
            <person name="Winkler M.E."/>
        </authorList>
    </citation>
    <scope>NUCLEOTIDE SEQUENCE</scope>
</reference>
<sequence>MLLALLLLSLLVVFLAACGDSTSGTQVEFIEFRSRQMPDGTAIVTSVQLSFDDADPIGPFATPNPGEVYGFELAVDAESVRLGVVTSTGGNTGAREIRFLGPE</sequence>
<dbReference type="EMBL" id="UINC01076155">
    <property type="protein sequence ID" value="SVC15049.1"/>
    <property type="molecule type" value="Genomic_DNA"/>
</dbReference>
<protein>
    <submittedName>
        <fullName evidence="1">Uncharacterized protein</fullName>
    </submittedName>
</protein>